<sequence>MAPDLKALDTTRYTDWKKWLLGGTARITDHHVTLSNGNNLFRYYINGGYHYESTVLPGDLYLKRFSLTSDISYNSKNNKLLAGVTAIATGTQNNWITDNIMNVLLLVPHAPELYNENGTLKWTHNNISFLNPISYLRNTLRLNSSNTLIHTHSQYKISKRLKAEISLGYNRISTHEEARWPKSAKNPARPSTGMLTTGSNESQVLDLNPQLEYNYKSRSRKFNLQGIAGGSLFSQKNDYLINEQGGFTHDDSLGIPGPHTTSEIRSGNSKYGYVSGFARINMSLFDRFQFNSTFRLDESSRFGENARLAKLGSAGAGYTIKKQDTSQRIVTFAKLRAGFGITGSDQIGDYGYLNDYTRTTDPQYMGYSTIAASALANPDYRWVLSRKLDIAIEASLFKGIVELLVLFYRNRTTNQLVNHPIPSQTGFTSITDNFPAEVENSGFEFEVNIQKKWKHAYYNARATLSTQKNKLLKFPNLDHSIYNKSLIVGESLTVEKVYRFGGINPNTGMYTIADSSEFIAGHHDPVVMGGLAQTFKYHSIQLQATWIFTVKKTNHYMYYMYNLLAPGRSNNNLLMNQPADLANHWQNPNNPTQWQKFSTKSTSQINTSIRNWTNTNAKLVNASYALLKNILFTWEVKEKLSKKVGISRLKLYANGENLLMITSYEGTDPQIGNPLTLPVLKVITLGLSITI</sequence>
<gene>
    <name evidence="5" type="ORF">A4R26_21545</name>
</gene>
<dbReference type="SUPFAM" id="SSF56935">
    <property type="entry name" value="Porins"/>
    <property type="match status" value="1"/>
</dbReference>
<dbReference type="InterPro" id="IPR036942">
    <property type="entry name" value="Beta-barrel_TonB_sf"/>
</dbReference>
<dbReference type="Gene3D" id="2.40.170.20">
    <property type="entry name" value="TonB-dependent receptor, beta-barrel domain"/>
    <property type="match status" value="1"/>
</dbReference>
<dbReference type="STRING" id="550983.A4R26_21545"/>
<evidence type="ECO:0008006" key="7">
    <source>
        <dbReference type="Google" id="ProtNLM"/>
    </source>
</evidence>
<organism evidence="5 6">
    <name type="scientific">Niastella populi</name>
    <dbReference type="NCBI Taxonomy" id="550983"/>
    <lineage>
        <taxon>Bacteria</taxon>
        <taxon>Pseudomonadati</taxon>
        <taxon>Bacteroidota</taxon>
        <taxon>Chitinophagia</taxon>
        <taxon>Chitinophagales</taxon>
        <taxon>Chitinophagaceae</taxon>
        <taxon>Niastella</taxon>
    </lineage>
</organism>
<evidence type="ECO:0000256" key="3">
    <source>
        <dbReference type="ARBA" id="ARBA00023237"/>
    </source>
</evidence>
<protein>
    <recommendedName>
        <fullName evidence="7">TonB-dependent receptor-like beta-barrel domain-containing protein</fullName>
    </recommendedName>
</protein>
<evidence type="ECO:0000313" key="5">
    <source>
        <dbReference type="EMBL" id="OQP58977.1"/>
    </source>
</evidence>
<comment type="caution">
    <text evidence="5">The sequence shown here is derived from an EMBL/GenBank/DDBJ whole genome shotgun (WGS) entry which is preliminary data.</text>
</comment>
<keyword evidence="3" id="KW-0998">Cell outer membrane</keyword>
<feature type="region of interest" description="Disordered" evidence="4">
    <location>
        <begin position="178"/>
        <end position="201"/>
    </location>
</feature>
<evidence type="ECO:0000256" key="1">
    <source>
        <dbReference type="ARBA" id="ARBA00004442"/>
    </source>
</evidence>
<dbReference type="OrthoDB" id="9768177at2"/>
<dbReference type="EMBL" id="LWBP01000185">
    <property type="protein sequence ID" value="OQP58977.1"/>
    <property type="molecule type" value="Genomic_DNA"/>
</dbReference>
<comment type="subcellular location">
    <subcellularLocation>
        <location evidence="1">Cell outer membrane</location>
    </subcellularLocation>
</comment>
<reference evidence="6" key="1">
    <citation type="submission" date="2016-04" db="EMBL/GenBank/DDBJ databases">
        <authorList>
            <person name="Chen L."/>
            <person name="Zhuang W."/>
            <person name="Wang G."/>
        </authorList>
    </citation>
    <scope>NUCLEOTIDE SEQUENCE [LARGE SCALE GENOMIC DNA]</scope>
    <source>
        <strain evidence="6">208</strain>
    </source>
</reference>
<accession>A0A1V9FL03</accession>
<dbReference type="AlphaFoldDB" id="A0A1V9FL03"/>
<dbReference type="RefSeq" id="WP_081164659.1">
    <property type="nucleotide sequence ID" value="NZ_LWBP01000185.1"/>
</dbReference>
<keyword evidence="6" id="KW-1185">Reference proteome</keyword>
<evidence type="ECO:0000313" key="6">
    <source>
        <dbReference type="Proteomes" id="UP000192276"/>
    </source>
</evidence>
<keyword evidence="2" id="KW-0472">Membrane</keyword>
<dbReference type="GO" id="GO:0009279">
    <property type="term" value="C:cell outer membrane"/>
    <property type="evidence" value="ECO:0007669"/>
    <property type="project" value="UniProtKB-SubCell"/>
</dbReference>
<dbReference type="Proteomes" id="UP000192276">
    <property type="component" value="Unassembled WGS sequence"/>
</dbReference>
<name>A0A1V9FL03_9BACT</name>
<evidence type="ECO:0000256" key="2">
    <source>
        <dbReference type="ARBA" id="ARBA00023136"/>
    </source>
</evidence>
<evidence type="ECO:0000256" key="4">
    <source>
        <dbReference type="SAM" id="MobiDB-lite"/>
    </source>
</evidence>
<proteinExistence type="predicted"/>